<dbReference type="UniPathway" id="UPA00281"/>
<comment type="function">
    <text evidence="6">Catalyzes the reduction of dTDP-6-deoxy-L-lyxo-4-hexulose to yield dTDP-L-rhamnose.</text>
</comment>
<evidence type="ECO:0000256" key="5">
    <source>
        <dbReference type="ARBA" id="ARBA00048200"/>
    </source>
</evidence>
<protein>
    <recommendedName>
        <fullName evidence="4 6">dTDP-4-dehydrorhamnose reductase</fullName>
        <ecNumber evidence="3 6">1.1.1.133</ecNumber>
    </recommendedName>
</protein>
<dbReference type="EMBL" id="CAJFCI010000077">
    <property type="protein sequence ID" value="CAD5109719.1"/>
    <property type="molecule type" value="Genomic_DNA"/>
</dbReference>
<dbReference type="SUPFAM" id="SSF51735">
    <property type="entry name" value="NAD(P)-binding Rossmann-fold domains"/>
    <property type="match status" value="1"/>
</dbReference>
<dbReference type="GO" id="GO:0008831">
    <property type="term" value="F:dTDP-4-dehydrorhamnose reductase activity"/>
    <property type="evidence" value="ECO:0007669"/>
    <property type="project" value="UniProtKB-EC"/>
</dbReference>
<dbReference type="GO" id="GO:0009243">
    <property type="term" value="P:O antigen biosynthetic process"/>
    <property type="evidence" value="ECO:0007669"/>
    <property type="project" value="UniProtKB-UniPathway"/>
</dbReference>
<name>A0A7U7IAR4_9GAMM</name>
<dbReference type="RefSeq" id="WP_187673028.1">
    <property type="nucleotide sequence ID" value="NZ_CAJFCI010000077.1"/>
</dbReference>
<dbReference type="NCBIfam" id="TIGR01214">
    <property type="entry name" value="rmlD"/>
    <property type="match status" value="1"/>
</dbReference>
<evidence type="ECO:0000256" key="3">
    <source>
        <dbReference type="ARBA" id="ARBA00012929"/>
    </source>
</evidence>
<dbReference type="InterPro" id="IPR036291">
    <property type="entry name" value="NAD(P)-bd_dom_sf"/>
</dbReference>
<comment type="cofactor">
    <cofactor evidence="6">
        <name>Mg(2+)</name>
        <dbReference type="ChEBI" id="CHEBI:18420"/>
    </cofactor>
    <text evidence="6">Binds 1 Mg(2+) ion per monomer.</text>
</comment>
<comment type="caution">
    <text evidence="8">The sequence shown here is derived from an EMBL/GenBank/DDBJ whole genome shotgun (WGS) entry which is preliminary data.</text>
</comment>
<comment type="pathway">
    <text evidence="1 6">Carbohydrate biosynthesis; dTDP-L-rhamnose biosynthesis.</text>
</comment>
<sequence>MRVLVTGARGQVGHELLRRAPDGFMVSGLGSTDLDVGDAVQVEAIIERLRPQLIINAAAYTAVDKAESEPEQAYRVNRDGVAHLARTAAAADIPVLHISTDYVFSGDAEQPYRETDSTSPSGVYGASKLAGEQALAELNPRHLILRTSWVFGAHGHNFVKTMLRLGRERDSLGVVADQRGGPTPAASIADALWQLAALYRDHGNLQWGVYHFSGVPSCTWHDFAMEIFRQAVDLGLLERLPQVDAIATSDYPTPARRPAWSVLDCSRLVAVHGIAQPDWHDELRSVLQELVGA</sequence>
<dbReference type="EC" id="1.1.1.133" evidence="3 6"/>
<comment type="catalytic activity">
    <reaction evidence="5 6">
        <text>dTDP-beta-L-rhamnose + NADP(+) = dTDP-4-dehydro-beta-L-rhamnose + NADPH + H(+)</text>
        <dbReference type="Rhea" id="RHEA:21796"/>
        <dbReference type="ChEBI" id="CHEBI:15378"/>
        <dbReference type="ChEBI" id="CHEBI:57510"/>
        <dbReference type="ChEBI" id="CHEBI:57783"/>
        <dbReference type="ChEBI" id="CHEBI:58349"/>
        <dbReference type="ChEBI" id="CHEBI:62830"/>
        <dbReference type="EC" id="1.1.1.133"/>
    </reaction>
</comment>
<keyword evidence="6 8" id="KW-0560">Oxidoreductase</keyword>
<evidence type="ECO:0000256" key="6">
    <source>
        <dbReference type="RuleBase" id="RU364082"/>
    </source>
</evidence>
<feature type="domain" description="RmlD-like substrate binding" evidence="7">
    <location>
        <begin position="1"/>
        <end position="290"/>
    </location>
</feature>
<dbReference type="Pfam" id="PF04321">
    <property type="entry name" value="RmlD_sub_bind"/>
    <property type="match status" value="1"/>
</dbReference>
<evidence type="ECO:0000256" key="1">
    <source>
        <dbReference type="ARBA" id="ARBA00004781"/>
    </source>
</evidence>
<gene>
    <name evidence="8" type="primary">rmlD_2</name>
    <name evidence="8" type="ORF">PSEWESI4_04025</name>
</gene>
<reference evidence="8 9" key="1">
    <citation type="submission" date="2020-08" db="EMBL/GenBank/DDBJ databases">
        <authorList>
            <person name="Criscuolo A."/>
        </authorList>
    </citation>
    <scope>NUCLEOTIDE SEQUENCE [LARGE SCALE GENOMIC DNA]</scope>
    <source>
        <strain evidence="8">CIP111764</strain>
    </source>
</reference>
<organism evidence="8 9">
    <name type="scientific">Zestomonas carbonaria</name>
    <dbReference type="NCBI Taxonomy" id="2762745"/>
    <lineage>
        <taxon>Bacteria</taxon>
        <taxon>Pseudomonadati</taxon>
        <taxon>Pseudomonadota</taxon>
        <taxon>Gammaproteobacteria</taxon>
        <taxon>Pseudomonadales</taxon>
        <taxon>Pseudomonadaceae</taxon>
        <taxon>Zestomonas</taxon>
    </lineage>
</organism>
<evidence type="ECO:0000256" key="4">
    <source>
        <dbReference type="ARBA" id="ARBA00017099"/>
    </source>
</evidence>
<evidence type="ECO:0000259" key="7">
    <source>
        <dbReference type="Pfam" id="PF04321"/>
    </source>
</evidence>
<dbReference type="AlphaFoldDB" id="A0A7U7IAR4"/>
<dbReference type="Gene3D" id="3.90.25.10">
    <property type="entry name" value="UDP-galactose 4-epimerase, domain 1"/>
    <property type="match status" value="1"/>
</dbReference>
<dbReference type="Gene3D" id="3.40.50.720">
    <property type="entry name" value="NAD(P)-binding Rossmann-like Domain"/>
    <property type="match status" value="1"/>
</dbReference>
<dbReference type="InterPro" id="IPR005913">
    <property type="entry name" value="dTDP_dehydrorham_reduct"/>
</dbReference>
<dbReference type="PANTHER" id="PTHR10491">
    <property type="entry name" value="DTDP-4-DEHYDRORHAMNOSE REDUCTASE"/>
    <property type="match status" value="1"/>
</dbReference>
<accession>A0A7U7IAR4</accession>
<dbReference type="InterPro" id="IPR029903">
    <property type="entry name" value="RmlD-like-bd"/>
</dbReference>
<dbReference type="CDD" id="cd05254">
    <property type="entry name" value="dTDP_HR_like_SDR_e"/>
    <property type="match status" value="1"/>
</dbReference>
<dbReference type="GO" id="GO:0019305">
    <property type="term" value="P:dTDP-rhamnose biosynthetic process"/>
    <property type="evidence" value="ECO:0007669"/>
    <property type="project" value="UniProtKB-UniPathway"/>
</dbReference>
<evidence type="ECO:0000313" key="8">
    <source>
        <dbReference type="EMBL" id="CAD5109719.1"/>
    </source>
</evidence>
<keyword evidence="9" id="KW-1185">Reference proteome</keyword>
<evidence type="ECO:0000313" key="9">
    <source>
        <dbReference type="Proteomes" id="UP000583387"/>
    </source>
</evidence>
<comment type="similarity">
    <text evidence="2 6">Belongs to the dTDP-4-dehydrorhamnose reductase family.</text>
</comment>
<dbReference type="PANTHER" id="PTHR10491:SF4">
    <property type="entry name" value="METHIONINE ADENOSYLTRANSFERASE 2 SUBUNIT BETA"/>
    <property type="match status" value="1"/>
</dbReference>
<proteinExistence type="inferred from homology"/>
<evidence type="ECO:0000256" key="2">
    <source>
        <dbReference type="ARBA" id="ARBA00010944"/>
    </source>
</evidence>
<dbReference type="UniPathway" id="UPA00124"/>
<keyword evidence="6" id="KW-0521">NADP</keyword>
<dbReference type="Proteomes" id="UP000583387">
    <property type="component" value="Unassembled WGS sequence"/>
</dbReference>